<feature type="transmembrane region" description="Helical" evidence="2">
    <location>
        <begin position="198"/>
        <end position="219"/>
    </location>
</feature>
<comment type="caution">
    <text evidence="3">The sequence shown here is derived from an EMBL/GenBank/DDBJ whole genome shotgun (WGS) entry which is preliminary data.</text>
</comment>
<gene>
    <name evidence="3" type="ORF">Amon01_000181200</name>
</gene>
<feature type="region of interest" description="Disordered" evidence="1">
    <location>
        <begin position="375"/>
        <end position="399"/>
    </location>
</feature>
<reference evidence="3" key="1">
    <citation type="submission" date="2023-04" db="EMBL/GenBank/DDBJ databases">
        <title>Ambrosiozyma monospora NBRC 1965.</title>
        <authorList>
            <person name="Ichikawa N."/>
            <person name="Sato H."/>
            <person name="Tonouchi N."/>
        </authorList>
    </citation>
    <scope>NUCLEOTIDE SEQUENCE</scope>
    <source>
        <strain evidence="3">NBRC 1965</strain>
    </source>
</reference>
<keyword evidence="2" id="KW-1133">Transmembrane helix</keyword>
<dbReference type="OrthoDB" id="4089405at2759"/>
<dbReference type="EMBL" id="BSXU01000588">
    <property type="protein sequence ID" value="GMG21198.1"/>
    <property type="molecule type" value="Genomic_DNA"/>
</dbReference>
<dbReference type="Proteomes" id="UP001165063">
    <property type="component" value="Unassembled WGS sequence"/>
</dbReference>
<protein>
    <submittedName>
        <fullName evidence="3">Unnamed protein product</fullName>
    </submittedName>
</protein>
<evidence type="ECO:0000313" key="3">
    <source>
        <dbReference type="EMBL" id="GMG21198.1"/>
    </source>
</evidence>
<keyword evidence="2" id="KW-0812">Transmembrane</keyword>
<feature type="compositionally biased region" description="Basic and acidic residues" evidence="1">
    <location>
        <begin position="375"/>
        <end position="384"/>
    </location>
</feature>
<accession>A0A9W6YV53</accession>
<evidence type="ECO:0000256" key="2">
    <source>
        <dbReference type="SAM" id="Phobius"/>
    </source>
</evidence>
<proteinExistence type="predicted"/>
<organism evidence="3 4">
    <name type="scientific">Ambrosiozyma monospora</name>
    <name type="common">Yeast</name>
    <name type="synonym">Endomycopsis monosporus</name>
    <dbReference type="NCBI Taxonomy" id="43982"/>
    <lineage>
        <taxon>Eukaryota</taxon>
        <taxon>Fungi</taxon>
        <taxon>Dikarya</taxon>
        <taxon>Ascomycota</taxon>
        <taxon>Saccharomycotina</taxon>
        <taxon>Pichiomycetes</taxon>
        <taxon>Pichiales</taxon>
        <taxon>Pichiaceae</taxon>
        <taxon>Ambrosiozyma</taxon>
    </lineage>
</organism>
<evidence type="ECO:0000313" key="4">
    <source>
        <dbReference type="Proteomes" id="UP001165063"/>
    </source>
</evidence>
<name>A0A9W6YV53_AMBMO</name>
<feature type="transmembrane region" description="Helical" evidence="2">
    <location>
        <begin position="231"/>
        <end position="254"/>
    </location>
</feature>
<dbReference type="AlphaFoldDB" id="A0A9W6YV53"/>
<sequence length="399" mass="46398">MLRSSQAIRPFTKFRCVFPIRITSKFIRLQSTLKTSTDLFHQRYQSLETIVQKDLSNSDIPESQIINHIKTVKQFQDTLNDSHTGENEPESDLVKQTTTLLTKLLSKETLKLDETKVQELFRFSNENLEQRLNVDFINLIITTFHFRNGADIIPYETLNIPFKRLIWDGQFHKALDLIESTASTSRYQDKQITRMWKLFGYSMGGTTGALAMIHAWLSFRYPEIMHYGDYGIYGIYAAIVSYLVNCGFLASLAFSSKGMENGNLMYAKNTLPHNWYIKLNELKMCSKVVLADAEINGEEGFATREIVERVKKLGYDVNEPEQEVMLRQYWYSSGEGFVWCEPDLDPAELLWWDHLHDVGVKTIWDVNYERLQEQQQDQQRKSLDGNDADDDDLFLLDTK</sequence>
<keyword evidence="2" id="KW-0472">Membrane</keyword>
<keyword evidence="4" id="KW-1185">Reference proteome</keyword>
<feature type="compositionally biased region" description="Acidic residues" evidence="1">
    <location>
        <begin position="386"/>
        <end position="399"/>
    </location>
</feature>
<evidence type="ECO:0000256" key="1">
    <source>
        <dbReference type="SAM" id="MobiDB-lite"/>
    </source>
</evidence>